<dbReference type="GO" id="GO:0006396">
    <property type="term" value="P:RNA processing"/>
    <property type="evidence" value="ECO:0007669"/>
    <property type="project" value="InterPro"/>
</dbReference>
<dbReference type="GeneTree" id="ENSGT00940000162350"/>
<evidence type="ECO:0000256" key="2">
    <source>
        <dbReference type="ARBA" id="ARBA00023242"/>
    </source>
</evidence>
<dbReference type="Ensembl" id="ENSOMYT00000108147.2">
    <property type="protein sequence ID" value="ENSOMYP00000099645.2"/>
    <property type="gene ID" value="ENSOMYG00000045142.2"/>
</dbReference>
<feature type="compositionally biased region" description="Polar residues" evidence="3">
    <location>
        <begin position="538"/>
        <end position="550"/>
    </location>
</feature>
<keyword evidence="2" id="KW-0539">Nucleus</keyword>
<dbReference type="AlphaFoldDB" id="A0A8C7UZB7"/>
<evidence type="ECO:0000313" key="6">
    <source>
        <dbReference type="Proteomes" id="UP000694395"/>
    </source>
</evidence>
<accession>A0A8C7UZB7</accession>
<protein>
    <recommendedName>
        <fullName evidence="4">Wbp11/ELF5/Saf1 N-terminal domain-containing protein</fullName>
    </recommendedName>
</protein>
<dbReference type="InterPro" id="IPR019007">
    <property type="entry name" value="Wbp11/ELF5/Saf1_N"/>
</dbReference>
<comment type="subcellular location">
    <subcellularLocation>
        <location evidence="1">Nucleus</location>
    </subcellularLocation>
</comment>
<feature type="compositionally biased region" description="Pro residues" evidence="3">
    <location>
        <begin position="188"/>
        <end position="205"/>
    </location>
</feature>
<evidence type="ECO:0000313" key="5">
    <source>
        <dbReference type="Ensembl" id="ENSOMYP00000099645.2"/>
    </source>
</evidence>
<dbReference type="Pfam" id="PF09429">
    <property type="entry name" value="Wbp11"/>
    <property type="match status" value="1"/>
</dbReference>
<evidence type="ECO:0000256" key="1">
    <source>
        <dbReference type="ARBA" id="ARBA00004123"/>
    </source>
</evidence>
<feature type="compositionally biased region" description="Pro residues" evidence="3">
    <location>
        <begin position="328"/>
        <end position="384"/>
    </location>
</feature>
<feature type="region of interest" description="Disordered" evidence="3">
    <location>
        <begin position="186"/>
        <end position="206"/>
    </location>
</feature>
<sequence length="569" mass="61585">MGRRSTSSTKSGKFMNPTDQARKEARKRELKKNKKQRMMVRTAVLKMKDPRQIIKDMEKLDEMEFNPVQQPLLNEKVLRDKRKKLRETFERIVRLYERENPDTYKELRKLELDYESNRGKLSLYFDSVKNAELVEVDSIPLPEMPHAPSSILIQDIPLPGAQPPSILKKGSSKGISASMSAAVAGVPRLPPGRKPPGPPPGPPPSQVLAMYASRRAQFAADAGTAHTPHYCLFAHGIGRNKYASFYFLIQIHLSLPTTRSVQPGCVICFAGRSVRFADIPLSAPREKSKKKRIVKKKKAITPLQAMMLRMAGAPPFLRPPGMLGGPRGPMPRLLPPGPPPGRPPGPPPGPPPGLPPGPPPRGPPPRLPPPAPPGMCIPPPPRSGPPRQLAPPLSLFPPPLNSNVLSAPPSIVHRQKPGSNPDGMQMPPPPGTSALPSGANPTSHHHAPTIEKRANITSISAGGSNLATGQGSGGATISAKPQIINPKTEVTRFVPTALRVRRDKGAGSGGGPMEKRGRRDERVGGQKQQSMAAPMGSANPTQMGPVSQPNMKTKDQMYEAFMREMEGLL</sequence>
<evidence type="ECO:0000259" key="4">
    <source>
        <dbReference type="Pfam" id="PF09429"/>
    </source>
</evidence>
<dbReference type="Proteomes" id="UP000694395">
    <property type="component" value="Chromosome 12"/>
</dbReference>
<keyword evidence="6" id="KW-1185">Reference proteome</keyword>
<feature type="region of interest" description="Disordered" evidence="3">
    <location>
        <begin position="502"/>
        <end position="550"/>
    </location>
</feature>
<feature type="domain" description="Wbp11/ELF5/Saf1 N-terminal" evidence="4">
    <location>
        <begin position="12"/>
        <end position="93"/>
    </location>
</feature>
<organism evidence="5 6">
    <name type="scientific">Oncorhynchus mykiss</name>
    <name type="common">Rainbow trout</name>
    <name type="synonym">Salmo gairdneri</name>
    <dbReference type="NCBI Taxonomy" id="8022"/>
    <lineage>
        <taxon>Eukaryota</taxon>
        <taxon>Metazoa</taxon>
        <taxon>Chordata</taxon>
        <taxon>Craniata</taxon>
        <taxon>Vertebrata</taxon>
        <taxon>Euteleostomi</taxon>
        <taxon>Actinopterygii</taxon>
        <taxon>Neopterygii</taxon>
        <taxon>Teleostei</taxon>
        <taxon>Protacanthopterygii</taxon>
        <taxon>Salmoniformes</taxon>
        <taxon>Salmonidae</taxon>
        <taxon>Salmoninae</taxon>
        <taxon>Oncorhynchus</taxon>
    </lineage>
</organism>
<dbReference type="GO" id="GO:0005681">
    <property type="term" value="C:spliceosomal complex"/>
    <property type="evidence" value="ECO:0007669"/>
    <property type="project" value="TreeGrafter"/>
</dbReference>
<name>A0A8C7UZB7_ONCMY</name>
<feature type="compositionally biased region" description="Basic and acidic residues" evidence="3">
    <location>
        <begin position="513"/>
        <end position="524"/>
    </location>
</feature>
<reference evidence="5" key="3">
    <citation type="submission" date="2025-09" db="UniProtKB">
        <authorList>
            <consortium name="Ensembl"/>
        </authorList>
    </citation>
    <scope>IDENTIFICATION</scope>
</reference>
<feature type="region of interest" description="Disordered" evidence="3">
    <location>
        <begin position="316"/>
        <end position="446"/>
    </location>
</feature>
<proteinExistence type="predicted"/>
<feature type="region of interest" description="Disordered" evidence="3">
    <location>
        <begin position="1"/>
        <end position="36"/>
    </location>
</feature>
<feature type="compositionally biased region" description="Polar residues" evidence="3">
    <location>
        <begin position="1"/>
        <end position="11"/>
    </location>
</feature>
<dbReference type="PANTHER" id="PTHR13361">
    <property type="entry name" value="WW DOMAIN-BINDING PROTEIN 11"/>
    <property type="match status" value="1"/>
</dbReference>
<dbReference type="PANTHER" id="PTHR13361:SF1">
    <property type="entry name" value="WW DOMAIN-BINDING PROTEIN 11"/>
    <property type="match status" value="1"/>
</dbReference>
<evidence type="ECO:0000256" key="3">
    <source>
        <dbReference type="SAM" id="MobiDB-lite"/>
    </source>
</evidence>
<reference evidence="5" key="2">
    <citation type="submission" date="2025-08" db="UniProtKB">
        <authorList>
            <consortium name="Ensembl"/>
        </authorList>
    </citation>
    <scope>IDENTIFICATION</scope>
</reference>
<reference evidence="5" key="1">
    <citation type="submission" date="2020-07" db="EMBL/GenBank/DDBJ databases">
        <title>A long reads based de novo assembly of the rainbow trout Arlee double haploid line genome.</title>
        <authorList>
            <person name="Gao G."/>
            <person name="Palti Y."/>
        </authorList>
    </citation>
    <scope>NUCLEOTIDE SEQUENCE [LARGE SCALE GENOMIC DNA]</scope>
</reference>